<dbReference type="AlphaFoldDB" id="A0AAV4RDJ9"/>
<dbReference type="Proteomes" id="UP001054837">
    <property type="component" value="Unassembled WGS sequence"/>
</dbReference>
<protein>
    <submittedName>
        <fullName evidence="1">Uncharacterized protein</fullName>
    </submittedName>
</protein>
<sequence length="164" mass="18531">MDGVHTPAIDRHLLVDRLYDVLFFPTGLERIEASDDLKQYHTGHMLTRTDSGLVALPLSFVATFSRRFSNHYLSSASCIFCFTSDFFLLCRALSSFLLLASSGRSLKQALTKYQRINTFGFECTLFMHEYHSRMQHVSCDCSSIVSIGAIHHIGPNETPEFGLE</sequence>
<organism evidence="1 2">
    <name type="scientific">Caerostris darwini</name>
    <dbReference type="NCBI Taxonomy" id="1538125"/>
    <lineage>
        <taxon>Eukaryota</taxon>
        <taxon>Metazoa</taxon>
        <taxon>Ecdysozoa</taxon>
        <taxon>Arthropoda</taxon>
        <taxon>Chelicerata</taxon>
        <taxon>Arachnida</taxon>
        <taxon>Araneae</taxon>
        <taxon>Araneomorphae</taxon>
        <taxon>Entelegynae</taxon>
        <taxon>Araneoidea</taxon>
        <taxon>Araneidae</taxon>
        <taxon>Caerostris</taxon>
    </lineage>
</organism>
<name>A0AAV4RDJ9_9ARAC</name>
<evidence type="ECO:0000313" key="2">
    <source>
        <dbReference type="Proteomes" id="UP001054837"/>
    </source>
</evidence>
<reference evidence="1 2" key="1">
    <citation type="submission" date="2021-06" db="EMBL/GenBank/DDBJ databases">
        <title>Caerostris darwini draft genome.</title>
        <authorList>
            <person name="Kono N."/>
            <person name="Arakawa K."/>
        </authorList>
    </citation>
    <scope>NUCLEOTIDE SEQUENCE [LARGE SCALE GENOMIC DNA]</scope>
</reference>
<comment type="caution">
    <text evidence="1">The sequence shown here is derived from an EMBL/GenBank/DDBJ whole genome shotgun (WGS) entry which is preliminary data.</text>
</comment>
<accession>A0AAV4RDJ9</accession>
<dbReference type="EMBL" id="BPLQ01005883">
    <property type="protein sequence ID" value="GIY18305.1"/>
    <property type="molecule type" value="Genomic_DNA"/>
</dbReference>
<keyword evidence="2" id="KW-1185">Reference proteome</keyword>
<evidence type="ECO:0000313" key="1">
    <source>
        <dbReference type="EMBL" id="GIY18305.1"/>
    </source>
</evidence>
<proteinExistence type="predicted"/>
<gene>
    <name evidence="1" type="ORF">CDAR_589591</name>
</gene>